<evidence type="ECO:0000256" key="3">
    <source>
        <dbReference type="ARBA" id="ARBA00023163"/>
    </source>
</evidence>
<evidence type="ECO:0000313" key="7">
    <source>
        <dbReference type="Proteomes" id="UP000002357"/>
    </source>
</evidence>
<dbReference type="InterPro" id="IPR050204">
    <property type="entry name" value="AraC_XylS_family_regulators"/>
</dbReference>
<reference evidence="6 7" key="1">
    <citation type="journal article" date="2010" name="Genome Biol. Evol.">
        <title>The sequence of a 1.8-mb bacterial linear plasmid reveals a rich evolutionary reservoir of secondary metabolic pathways.</title>
        <authorList>
            <person name="Medema M.H."/>
            <person name="Trefzer A."/>
            <person name="Kovalchuk A."/>
            <person name="van den Berg M."/>
            <person name="Mueller U."/>
            <person name="Heijne W."/>
            <person name="Wu L."/>
            <person name="Alam M.T."/>
            <person name="Ronning C.M."/>
            <person name="Nierman W.C."/>
            <person name="Bovenberg R.A.L."/>
            <person name="Breitling R."/>
            <person name="Takano E."/>
        </authorList>
    </citation>
    <scope>NUCLEOTIDE SEQUENCE [LARGE SCALE GENOMIC DNA]</scope>
    <source>
        <strain evidence="7">ATCC 27064 / DSM 738 / JCM 4710 / NBRC 13307 / NCIMB 12785 / NRRL 3585 / VKM Ac-602</strain>
    </source>
</reference>
<sequence>MLLLDLDAVDPRERAAAFRHALTHESVPNDIVHEGSGPDLRARMESWRIGTVTCFSTHNSGFAVHRTAEHVRRHRSQPVVSVSMQTAGVGRAEAGGERWLLGPDDLCVFHELTPRVYGWSGTGASQAVLFDVDRLGLPVEAVLKASLRLRASPLHDLVLRHLRDLFRDPGPLEEDPGAAALANATTELVRSLLLSAVHDERTPPVRAVMDDTLVTRVMSAVRTRLTDPALTPARIAAEHAVSLRHLYGVLGRAGIGLEQWIITERLSLARRMLVSDVHRHLPIASVAARCGFLSPSHFSRRFRAAYGVTPREWRNGRDGTGEPGRPGNGTDEPGPTGERTPPGGR</sequence>
<dbReference type="PRINTS" id="PR00032">
    <property type="entry name" value="HTHARAC"/>
</dbReference>
<keyword evidence="7" id="KW-1185">Reference proteome</keyword>
<keyword evidence="2" id="KW-0238">DNA-binding</keyword>
<feature type="compositionally biased region" description="Basic and acidic residues" evidence="4">
    <location>
        <begin position="311"/>
        <end position="320"/>
    </location>
</feature>
<dbReference type="InterPro" id="IPR009057">
    <property type="entry name" value="Homeodomain-like_sf"/>
</dbReference>
<dbReference type="PANTHER" id="PTHR46796">
    <property type="entry name" value="HTH-TYPE TRANSCRIPTIONAL ACTIVATOR RHAS-RELATED"/>
    <property type="match status" value="1"/>
</dbReference>
<name>E2PUS9_STRCL</name>
<dbReference type="AlphaFoldDB" id="E2PUS9"/>
<dbReference type="EMBL" id="CM000913">
    <property type="protein sequence ID" value="EFG09826.1"/>
    <property type="molecule type" value="Genomic_DNA"/>
</dbReference>
<feature type="compositionally biased region" description="Low complexity" evidence="4">
    <location>
        <begin position="332"/>
        <end position="345"/>
    </location>
</feature>
<evidence type="ECO:0000256" key="2">
    <source>
        <dbReference type="ARBA" id="ARBA00023125"/>
    </source>
</evidence>
<feature type="region of interest" description="Disordered" evidence="4">
    <location>
        <begin position="311"/>
        <end position="345"/>
    </location>
</feature>
<dbReference type="InterPro" id="IPR020449">
    <property type="entry name" value="Tscrpt_reg_AraC-type_HTH"/>
</dbReference>
<proteinExistence type="predicted"/>
<dbReference type="SUPFAM" id="SSF46689">
    <property type="entry name" value="Homeodomain-like"/>
    <property type="match status" value="1"/>
</dbReference>
<evidence type="ECO:0000259" key="5">
    <source>
        <dbReference type="PROSITE" id="PS01124"/>
    </source>
</evidence>
<dbReference type="STRING" id="1901.BB341_05135"/>
<dbReference type="RefSeq" id="WP_003962148.1">
    <property type="nucleotide sequence ID" value="NZ_CM000913.1"/>
</dbReference>
<accession>E2PUS9</accession>
<dbReference type="GO" id="GO:0043565">
    <property type="term" value="F:sequence-specific DNA binding"/>
    <property type="evidence" value="ECO:0007669"/>
    <property type="project" value="InterPro"/>
</dbReference>
<dbReference type="PROSITE" id="PS01124">
    <property type="entry name" value="HTH_ARAC_FAMILY_2"/>
    <property type="match status" value="1"/>
</dbReference>
<organism evidence="6 7">
    <name type="scientific">Streptomyces clavuligerus</name>
    <dbReference type="NCBI Taxonomy" id="1901"/>
    <lineage>
        <taxon>Bacteria</taxon>
        <taxon>Bacillati</taxon>
        <taxon>Actinomycetota</taxon>
        <taxon>Actinomycetes</taxon>
        <taxon>Kitasatosporales</taxon>
        <taxon>Streptomycetaceae</taxon>
        <taxon>Streptomyces</taxon>
    </lineage>
</organism>
<dbReference type="GeneID" id="93728795"/>
<keyword evidence="3" id="KW-0804">Transcription</keyword>
<dbReference type="SMART" id="SM00342">
    <property type="entry name" value="HTH_ARAC"/>
    <property type="match status" value="1"/>
</dbReference>
<protein>
    <submittedName>
        <fullName evidence="6">Transcriptional regulator</fullName>
    </submittedName>
</protein>
<dbReference type="GO" id="GO:0003700">
    <property type="term" value="F:DNA-binding transcription factor activity"/>
    <property type="evidence" value="ECO:0007669"/>
    <property type="project" value="InterPro"/>
</dbReference>
<evidence type="ECO:0000256" key="1">
    <source>
        <dbReference type="ARBA" id="ARBA00023015"/>
    </source>
</evidence>
<dbReference type="Proteomes" id="UP000002357">
    <property type="component" value="Chromosome"/>
</dbReference>
<dbReference type="InterPro" id="IPR018062">
    <property type="entry name" value="HTH_AraC-typ_CS"/>
</dbReference>
<dbReference type="PANTHER" id="PTHR46796:SF6">
    <property type="entry name" value="ARAC SUBFAMILY"/>
    <property type="match status" value="1"/>
</dbReference>
<evidence type="ECO:0000256" key="4">
    <source>
        <dbReference type="SAM" id="MobiDB-lite"/>
    </source>
</evidence>
<keyword evidence="1" id="KW-0805">Transcription regulation</keyword>
<dbReference type="PROSITE" id="PS00041">
    <property type="entry name" value="HTH_ARAC_FAMILY_1"/>
    <property type="match status" value="1"/>
</dbReference>
<gene>
    <name evidence="6" type="ORF">SCLAV_4754</name>
</gene>
<feature type="domain" description="HTH araC/xylS-type" evidence="5">
    <location>
        <begin position="215"/>
        <end position="316"/>
    </location>
</feature>
<dbReference type="InterPro" id="IPR035418">
    <property type="entry name" value="AraC-bd_2"/>
</dbReference>
<evidence type="ECO:0000313" key="6">
    <source>
        <dbReference type="EMBL" id="EFG09826.1"/>
    </source>
</evidence>
<dbReference type="Pfam" id="PF12833">
    <property type="entry name" value="HTH_18"/>
    <property type="match status" value="1"/>
</dbReference>
<dbReference type="InterPro" id="IPR018060">
    <property type="entry name" value="HTH_AraC"/>
</dbReference>
<dbReference type="Pfam" id="PF14525">
    <property type="entry name" value="AraC_binding_2"/>
    <property type="match status" value="1"/>
</dbReference>
<dbReference type="eggNOG" id="COG2207">
    <property type="taxonomic scope" value="Bacteria"/>
</dbReference>
<dbReference type="Gene3D" id="1.10.10.60">
    <property type="entry name" value="Homeodomain-like"/>
    <property type="match status" value="1"/>
</dbReference>